<sequence>MENMIYIFLLFFTSSINCLPRNINIPNHASPSEVNYLIDPIRFSINKEAASPNSIDDTVHEVEAALKANPSLPRLTKGEILDLLENITKSDANSVYGPYERKSKAIMKVLPFTPDSNGNNVEDLYTKPPVTQIVGSPTEKNVEEALAIKYDFPKVVQHDTVNQYKKATNDKMKKYRGNQRHKNKYSTSTNIPQPIISESFISQPYNTEIEDNSYNSRGSPFTSTSSSTTSPPSAQFIYKGKKRRRTTTAASSTMKYPNHRYEDETSAESSISSSSTIFPSNGIKVISPPSLPPKIINEDLLRLQGENQSVFHENDMPVSFKVVDLNVKDKKIKGDEEVALVVDIPEHLKGLYL</sequence>
<keyword evidence="2" id="KW-0732">Signal</keyword>
<evidence type="ECO:0000256" key="2">
    <source>
        <dbReference type="SAM" id="SignalP"/>
    </source>
</evidence>
<feature type="signal peptide" evidence="2">
    <location>
        <begin position="1"/>
        <end position="18"/>
    </location>
</feature>
<name>A0A9P0CXD9_9CUCU</name>
<dbReference type="AlphaFoldDB" id="A0A9P0CXD9"/>
<organism evidence="3 4">
    <name type="scientific">Psylliodes chrysocephalus</name>
    <dbReference type="NCBI Taxonomy" id="3402493"/>
    <lineage>
        <taxon>Eukaryota</taxon>
        <taxon>Metazoa</taxon>
        <taxon>Ecdysozoa</taxon>
        <taxon>Arthropoda</taxon>
        <taxon>Hexapoda</taxon>
        <taxon>Insecta</taxon>
        <taxon>Pterygota</taxon>
        <taxon>Neoptera</taxon>
        <taxon>Endopterygota</taxon>
        <taxon>Coleoptera</taxon>
        <taxon>Polyphaga</taxon>
        <taxon>Cucujiformia</taxon>
        <taxon>Chrysomeloidea</taxon>
        <taxon>Chrysomelidae</taxon>
        <taxon>Galerucinae</taxon>
        <taxon>Alticini</taxon>
        <taxon>Psylliodes</taxon>
    </lineage>
</organism>
<feature type="compositionally biased region" description="Polar residues" evidence="1">
    <location>
        <begin position="209"/>
        <end position="218"/>
    </location>
</feature>
<keyword evidence="4" id="KW-1185">Reference proteome</keyword>
<dbReference type="Proteomes" id="UP001153636">
    <property type="component" value="Chromosome 2"/>
</dbReference>
<dbReference type="OrthoDB" id="8192746at2759"/>
<dbReference type="EMBL" id="OV651814">
    <property type="protein sequence ID" value="CAH1106412.1"/>
    <property type="molecule type" value="Genomic_DNA"/>
</dbReference>
<protein>
    <submittedName>
        <fullName evidence="3">Uncharacterized protein</fullName>
    </submittedName>
</protein>
<feature type="chain" id="PRO_5040487819" evidence="2">
    <location>
        <begin position="19"/>
        <end position="353"/>
    </location>
</feature>
<reference evidence="3" key="1">
    <citation type="submission" date="2022-01" db="EMBL/GenBank/DDBJ databases">
        <authorList>
            <person name="King R."/>
        </authorList>
    </citation>
    <scope>NUCLEOTIDE SEQUENCE</scope>
</reference>
<proteinExistence type="predicted"/>
<evidence type="ECO:0000313" key="3">
    <source>
        <dbReference type="EMBL" id="CAH1106412.1"/>
    </source>
</evidence>
<feature type="region of interest" description="Disordered" evidence="1">
    <location>
        <begin position="209"/>
        <end position="268"/>
    </location>
</feature>
<gene>
    <name evidence="3" type="ORF">PSYICH_LOCUS6728</name>
</gene>
<evidence type="ECO:0000313" key="4">
    <source>
        <dbReference type="Proteomes" id="UP001153636"/>
    </source>
</evidence>
<accession>A0A9P0CXD9</accession>
<evidence type="ECO:0000256" key="1">
    <source>
        <dbReference type="SAM" id="MobiDB-lite"/>
    </source>
</evidence>
<feature type="compositionally biased region" description="Low complexity" evidence="1">
    <location>
        <begin position="219"/>
        <end position="233"/>
    </location>
</feature>